<keyword evidence="5" id="KW-0809">Transit peptide</keyword>
<dbReference type="PANTHER" id="PTHR10707:SF10">
    <property type="entry name" value="CYTOCHROME C OXIDASE SUBUNIT 4"/>
    <property type="match status" value="1"/>
</dbReference>
<dbReference type="Proteomes" id="UP001152795">
    <property type="component" value="Unassembled WGS sequence"/>
</dbReference>
<evidence type="ECO:0000256" key="9">
    <source>
        <dbReference type="ARBA" id="ARBA00023136"/>
    </source>
</evidence>
<evidence type="ECO:0000256" key="3">
    <source>
        <dbReference type="ARBA" id="ARBA00022692"/>
    </source>
</evidence>
<sequence>MSASRFLLRTGLLSKFTRRAFATEVAISPVPKLEHYSPVEMERNDIAEALVEKAKKPWTELSKEDKIAIYRASFPYTIEAMAEEESHTKGIVGAVSIMLAISITFFLFLKKFVSAEAPRTINEEWAQATVEKLKKNRANPITGVSSE</sequence>
<dbReference type="InterPro" id="IPR004203">
    <property type="entry name" value="Cyt_c_oxidase_su4_fam"/>
</dbReference>
<dbReference type="Pfam" id="PF02936">
    <property type="entry name" value="COX4"/>
    <property type="match status" value="1"/>
</dbReference>
<evidence type="ECO:0000256" key="6">
    <source>
        <dbReference type="ARBA" id="ARBA00022989"/>
    </source>
</evidence>
<gene>
    <name evidence="10" type="ORF">PACLA_8A005330</name>
</gene>
<dbReference type="EMBL" id="CACRXK020003695">
    <property type="protein sequence ID" value="CAB3999882.1"/>
    <property type="molecule type" value="Genomic_DNA"/>
</dbReference>
<keyword evidence="6" id="KW-1133">Transmembrane helix</keyword>
<keyword evidence="3" id="KW-0812">Transmembrane</keyword>
<comment type="caution">
    <text evidence="10">The sequence shown here is derived from an EMBL/GenBank/DDBJ whole genome shotgun (WGS) entry which is preliminary data.</text>
</comment>
<dbReference type="SUPFAM" id="SSF81406">
    <property type="entry name" value="Mitochondrial cytochrome c oxidase subunit IV"/>
    <property type="match status" value="1"/>
</dbReference>
<dbReference type="PANTHER" id="PTHR10707">
    <property type="entry name" value="CYTOCHROME C OXIDASE SUBUNIT IV"/>
    <property type="match status" value="1"/>
</dbReference>
<evidence type="ECO:0000256" key="2">
    <source>
        <dbReference type="ARBA" id="ARBA00008135"/>
    </source>
</evidence>
<evidence type="ECO:0000313" key="10">
    <source>
        <dbReference type="EMBL" id="CAB3999882.1"/>
    </source>
</evidence>
<dbReference type="GO" id="GO:0005743">
    <property type="term" value="C:mitochondrial inner membrane"/>
    <property type="evidence" value="ECO:0007669"/>
    <property type="project" value="UniProtKB-SubCell"/>
</dbReference>
<evidence type="ECO:0000256" key="7">
    <source>
        <dbReference type="ARBA" id="ARBA00023002"/>
    </source>
</evidence>
<name>A0A7D9I827_PARCT</name>
<keyword evidence="7" id="KW-0560">Oxidoreductase</keyword>
<keyword evidence="4" id="KW-0999">Mitochondrion inner membrane</keyword>
<evidence type="ECO:0000256" key="1">
    <source>
        <dbReference type="ARBA" id="ARBA00004434"/>
    </source>
</evidence>
<evidence type="ECO:0000256" key="5">
    <source>
        <dbReference type="ARBA" id="ARBA00022946"/>
    </source>
</evidence>
<dbReference type="OrthoDB" id="186013at2759"/>
<dbReference type="GO" id="GO:0006123">
    <property type="term" value="P:mitochondrial electron transport, cytochrome c to oxygen"/>
    <property type="evidence" value="ECO:0007669"/>
    <property type="project" value="InterPro"/>
</dbReference>
<reference evidence="10" key="1">
    <citation type="submission" date="2020-04" db="EMBL/GenBank/DDBJ databases">
        <authorList>
            <person name="Alioto T."/>
            <person name="Alioto T."/>
            <person name="Gomez Garrido J."/>
        </authorList>
    </citation>
    <scope>NUCLEOTIDE SEQUENCE</scope>
    <source>
        <strain evidence="10">A484AB</strain>
    </source>
</reference>
<comment type="subcellular location">
    <subcellularLocation>
        <location evidence="1">Mitochondrion inner membrane</location>
        <topology evidence="1">Single-pass membrane protein</topology>
    </subcellularLocation>
</comment>
<evidence type="ECO:0000313" key="11">
    <source>
        <dbReference type="Proteomes" id="UP001152795"/>
    </source>
</evidence>
<proteinExistence type="inferred from homology"/>
<dbReference type="Gene3D" id="1.10.442.10">
    <property type="entry name" value="Cytochrome c oxidase subunit IV"/>
    <property type="match status" value="1"/>
</dbReference>
<keyword evidence="8" id="KW-0496">Mitochondrion</keyword>
<accession>A0A7D9I827</accession>
<dbReference type="GO" id="GO:0016491">
    <property type="term" value="F:oxidoreductase activity"/>
    <property type="evidence" value="ECO:0007669"/>
    <property type="project" value="UniProtKB-KW"/>
</dbReference>
<evidence type="ECO:0000256" key="8">
    <source>
        <dbReference type="ARBA" id="ARBA00023128"/>
    </source>
</evidence>
<comment type="similarity">
    <text evidence="2">Belongs to the cytochrome c oxidase IV family.</text>
</comment>
<organism evidence="10 11">
    <name type="scientific">Paramuricea clavata</name>
    <name type="common">Red gorgonian</name>
    <name type="synonym">Violescent sea-whip</name>
    <dbReference type="NCBI Taxonomy" id="317549"/>
    <lineage>
        <taxon>Eukaryota</taxon>
        <taxon>Metazoa</taxon>
        <taxon>Cnidaria</taxon>
        <taxon>Anthozoa</taxon>
        <taxon>Octocorallia</taxon>
        <taxon>Malacalcyonacea</taxon>
        <taxon>Plexauridae</taxon>
        <taxon>Paramuricea</taxon>
    </lineage>
</organism>
<dbReference type="GO" id="GO:0045277">
    <property type="term" value="C:respiratory chain complex IV"/>
    <property type="evidence" value="ECO:0007669"/>
    <property type="project" value="InterPro"/>
</dbReference>
<protein>
    <submittedName>
        <fullName evidence="10">Cytochrome c oxidase subunit IV</fullName>
    </submittedName>
</protein>
<dbReference type="AlphaFoldDB" id="A0A7D9I827"/>
<keyword evidence="11" id="KW-1185">Reference proteome</keyword>
<keyword evidence="9" id="KW-0472">Membrane</keyword>
<evidence type="ECO:0000256" key="4">
    <source>
        <dbReference type="ARBA" id="ARBA00022792"/>
    </source>
</evidence>
<dbReference type="InterPro" id="IPR036639">
    <property type="entry name" value="Cyt_c_oxidase_su4_sf"/>
</dbReference>